<evidence type="ECO:0000313" key="2">
    <source>
        <dbReference type="Proteomes" id="UP000321548"/>
    </source>
</evidence>
<reference evidence="1 2" key="1">
    <citation type="submission" date="2019-06" db="EMBL/GenBank/DDBJ databases">
        <title>Quisquiliibacterium sp. nov., isolated from a maize field.</title>
        <authorList>
            <person name="Lin S.-Y."/>
            <person name="Tsai C.-F."/>
            <person name="Young C.-C."/>
        </authorList>
    </citation>
    <scope>NUCLEOTIDE SEQUENCE [LARGE SCALE GENOMIC DNA]</scope>
    <source>
        <strain evidence="1 2">CC-CFT501</strain>
    </source>
</reference>
<proteinExistence type="predicted"/>
<gene>
    <name evidence="1" type="ORF">FHP08_04525</name>
</gene>
<evidence type="ECO:0000313" key="1">
    <source>
        <dbReference type="EMBL" id="TXL66898.1"/>
    </source>
</evidence>
<name>A0A5C8P0R4_9BURK</name>
<organism evidence="1 2">
    <name type="scientific">Zeimonas arvi</name>
    <dbReference type="NCBI Taxonomy" id="2498847"/>
    <lineage>
        <taxon>Bacteria</taxon>
        <taxon>Pseudomonadati</taxon>
        <taxon>Pseudomonadota</taxon>
        <taxon>Betaproteobacteria</taxon>
        <taxon>Burkholderiales</taxon>
        <taxon>Burkholderiaceae</taxon>
        <taxon>Zeimonas</taxon>
    </lineage>
</organism>
<dbReference type="RefSeq" id="WP_147703147.1">
    <property type="nucleotide sequence ID" value="NZ_VDUY01000002.1"/>
</dbReference>
<dbReference type="AlphaFoldDB" id="A0A5C8P0R4"/>
<dbReference type="EMBL" id="VDUY01000002">
    <property type="protein sequence ID" value="TXL66898.1"/>
    <property type="molecule type" value="Genomic_DNA"/>
</dbReference>
<protein>
    <submittedName>
        <fullName evidence="1">Uncharacterized protein</fullName>
    </submittedName>
</protein>
<comment type="caution">
    <text evidence="1">The sequence shown here is derived from an EMBL/GenBank/DDBJ whole genome shotgun (WGS) entry which is preliminary data.</text>
</comment>
<sequence>MAIGGCGGGDDSTALTVTIDGPAIVEFDGPAIVLSGTASLPEGSYVTGGTPSVPWVTCQTGPYTLTWSNAATGQSGNLTAFWNCTESFLRWSTIPLPLALGANPVTVSMIDERSSANDSDSVTVNRR</sequence>
<keyword evidence="2" id="KW-1185">Reference proteome</keyword>
<accession>A0A5C8P0R4</accession>
<dbReference type="Proteomes" id="UP000321548">
    <property type="component" value="Unassembled WGS sequence"/>
</dbReference>